<proteinExistence type="predicted"/>
<dbReference type="CDD" id="cd00063">
    <property type="entry name" value="FN3"/>
    <property type="match status" value="2"/>
</dbReference>
<gene>
    <name evidence="4" type="ORF">G4952_12270</name>
</gene>
<dbReference type="Gene3D" id="2.60.40.10">
    <property type="entry name" value="Immunoglobulins"/>
    <property type="match status" value="2"/>
</dbReference>
<feature type="domain" description="BIG2" evidence="3">
    <location>
        <begin position="244"/>
        <end position="319"/>
    </location>
</feature>
<accession>A0ABX2GQH7</accession>
<dbReference type="SMART" id="SM00635">
    <property type="entry name" value="BID_2"/>
    <property type="match status" value="3"/>
</dbReference>
<evidence type="ECO:0000313" key="5">
    <source>
        <dbReference type="Proteomes" id="UP000822152"/>
    </source>
</evidence>
<dbReference type="SMART" id="SM00198">
    <property type="entry name" value="SCP"/>
    <property type="match status" value="1"/>
</dbReference>
<dbReference type="SUPFAM" id="SSF55797">
    <property type="entry name" value="PR-1-like"/>
    <property type="match status" value="1"/>
</dbReference>
<feature type="domain" description="SCP" evidence="2">
    <location>
        <begin position="52"/>
        <end position="199"/>
    </location>
</feature>
<evidence type="ECO:0000259" key="1">
    <source>
        <dbReference type="SMART" id="SM00060"/>
    </source>
</evidence>
<keyword evidence="5" id="KW-1185">Reference proteome</keyword>
<dbReference type="Proteomes" id="UP000822152">
    <property type="component" value="Unassembled WGS sequence"/>
</dbReference>
<dbReference type="Gene3D" id="2.60.40.1080">
    <property type="match status" value="3"/>
</dbReference>
<dbReference type="InterPro" id="IPR008964">
    <property type="entry name" value="Invasin/intimin_cell_adhesion"/>
</dbReference>
<dbReference type="Pfam" id="PF00188">
    <property type="entry name" value="CAP"/>
    <property type="match status" value="1"/>
</dbReference>
<comment type="caution">
    <text evidence="4">The sequence shown here is derived from an EMBL/GenBank/DDBJ whole genome shotgun (WGS) entry which is preliminary data.</text>
</comment>
<dbReference type="InterPro" id="IPR035940">
    <property type="entry name" value="CAP_sf"/>
</dbReference>
<dbReference type="InterPro" id="IPR036116">
    <property type="entry name" value="FN3_sf"/>
</dbReference>
<organism evidence="4 5">
    <name type="scientific">Blautia wexlerae</name>
    <dbReference type="NCBI Taxonomy" id="418240"/>
    <lineage>
        <taxon>Bacteria</taxon>
        <taxon>Bacillati</taxon>
        <taxon>Bacillota</taxon>
        <taxon>Clostridia</taxon>
        <taxon>Lachnospirales</taxon>
        <taxon>Lachnospiraceae</taxon>
        <taxon>Blautia</taxon>
    </lineage>
</organism>
<feature type="domain" description="BIG2" evidence="3">
    <location>
        <begin position="696"/>
        <end position="781"/>
    </location>
</feature>
<dbReference type="InterPro" id="IPR003961">
    <property type="entry name" value="FN3_dom"/>
</dbReference>
<dbReference type="Pfam" id="PF02368">
    <property type="entry name" value="Big_2"/>
    <property type="match status" value="1"/>
</dbReference>
<evidence type="ECO:0000259" key="3">
    <source>
        <dbReference type="SMART" id="SM00635"/>
    </source>
</evidence>
<name>A0ABX2GQH7_9FIRM</name>
<feature type="domain" description="BIG2" evidence="3">
    <location>
        <begin position="583"/>
        <end position="668"/>
    </location>
</feature>
<dbReference type="InterPro" id="IPR014044">
    <property type="entry name" value="CAP_dom"/>
</dbReference>
<dbReference type="SMART" id="SM00060">
    <property type="entry name" value="FN3"/>
    <property type="match status" value="2"/>
</dbReference>
<dbReference type="InterPro" id="IPR013783">
    <property type="entry name" value="Ig-like_fold"/>
</dbReference>
<protein>
    <submittedName>
        <fullName evidence="4">Uncharacterized protein</fullName>
    </submittedName>
</protein>
<feature type="domain" description="Fibronectin type-III" evidence="1">
    <location>
        <begin position="365"/>
        <end position="448"/>
    </location>
</feature>
<evidence type="ECO:0000259" key="2">
    <source>
        <dbReference type="SMART" id="SM00198"/>
    </source>
</evidence>
<dbReference type="InterPro" id="IPR003343">
    <property type="entry name" value="Big_2"/>
</dbReference>
<reference evidence="4 5" key="1">
    <citation type="journal article" date="2020" name="Cell Host Microbe">
        <title>Functional and Genomic Variation between Human-Derived Isolates of Lachnospiraceae Reveals Inter- and Intra-Species Diversity.</title>
        <authorList>
            <person name="Sorbara M.T."/>
            <person name="Littmann E.R."/>
            <person name="Fontana E."/>
            <person name="Moody T.U."/>
            <person name="Kohout C.E."/>
            <person name="Gjonbalaj M."/>
            <person name="Eaton V."/>
            <person name="Seok R."/>
            <person name="Leiner I.M."/>
            <person name="Pamer E.G."/>
        </authorList>
    </citation>
    <scope>NUCLEOTIDE SEQUENCE [LARGE SCALE GENOMIC DNA]</scope>
    <source>
        <strain evidence="4 5">MSK.20.11</strain>
    </source>
</reference>
<sequence length="788" mass="86089">MKIRKNSLLLIMILTVIWLGVTGVSASTLLPTDVENPSSGCTLLGVKGEYITEIPQALKRINEIRKEACQEGVQDPNTGAPLKPSDYIPIKWSSDLEYIARIRAAESGITMAHKRTNGKDCFQIVSPAHVRSYGEVLAWNQGKTMTAGIEQWYQEKQDWINQTPGAVTGHYTQMIDPLHTYIGMGTFYSEDMQWPNTTAGEFSSEPGLDETQGTAVKDCVQILEFSNSYCSGEYKISGNLSPKADQSSTLKMTTDISLRNGYGFVTTLKNLQVPGQITWNSSDESIASVDSNGQITIHTCGKATITAMDTMGHKAETTLEGKHSWDKGKITKKPTASTKGEKVYTCQICHEKRTEEMPPLTTDTPGKPVLNKISSPAYNKIQISWKKALNVSKYVIYYRKTGTAKWTQLATVNSSTAKYIHTSSKKYPIIVGQKYDYTVKGYNQVSNKYSSYDTKGLTAKTLPATPQLIKAVINSDNTVTVSWKKAGGCNYYKIYRKTTLGKWTQIGSVKSSVFKFTDKSPVADMQNTYTVRGYYSKTKAAGRYDEQGVSVNMTTADKPVDPTPSQPAVPTPIPIPPGVHPTLITNINLSRHSINMTTKGQRVMIDSMVLPGKVYYGMLGWASSNPSVATVSGYDNLASYCTQVTAVGNGTAVITAYALDGSGVTAQCKVTVNYKDDNGTSELPEIPEDKNTPFVKLKSIKLSKTSITINDKNKDYCIKTTFSPANATTKACRWTCSNNSVVLVNIGWPTIFSESHLTPVSNGTAVLTAHALDGSGVIAKCVVTVNCF</sequence>
<dbReference type="EMBL" id="JAAIPF010000029">
    <property type="protein sequence ID" value="NSF74564.1"/>
    <property type="molecule type" value="Genomic_DNA"/>
</dbReference>
<dbReference type="SUPFAM" id="SSF49373">
    <property type="entry name" value="Invasin/intimin cell-adhesion fragments"/>
    <property type="match status" value="3"/>
</dbReference>
<dbReference type="SUPFAM" id="SSF49265">
    <property type="entry name" value="Fibronectin type III"/>
    <property type="match status" value="2"/>
</dbReference>
<evidence type="ECO:0000313" key="4">
    <source>
        <dbReference type="EMBL" id="NSF74564.1"/>
    </source>
</evidence>
<dbReference type="Gene3D" id="3.40.33.10">
    <property type="entry name" value="CAP"/>
    <property type="match status" value="1"/>
</dbReference>
<feature type="domain" description="Fibronectin type-III" evidence="1">
    <location>
        <begin position="463"/>
        <end position="540"/>
    </location>
</feature>
<dbReference type="RefSeq" id="WP_179976486.1">
    <property type="nucleotide sequence ID" value="NZ_JAAIPF010000029.1"/>
</dbReference>